<feature type="signal peptide" evidence="2">
    <location>
        <begin position="1"/>
        <end position="39"/>
    </location>
</feature>
<keyword evidence="1 2" id="KW-0732">Signal</keyword>
<evidence type="ECO:0000313" key="4">
    <source>
        <dbReference type="Proteomes" id="UP000521227"/>
    </source>
</evidence>
<name>A0A840N8K6_9BRAD</name>
<dbReference type="SUPFAM" id="SSF89392">
    <property type="entry name" value="Prokaryotic lipoproteins and lipoprotein localization factors"/>
    <property type="match status" value="1"/>
</dbReference>
<reference evidence="3 4" key="1">
    <citation type="submission" date="2020-08" db="EMBL/GenBank/DDBJ databases">
        <title>Genomic Encyclopedia of Type Strains, Phase IV (KMG-IV): sequencing the most valuable type-strain genomes for metagenomic binning, comparative biology and taxonomic classification.</title>
        <authorList>
            <person name="Goeker M."/>
        </authorList>
    </citation>
    <scope>NUCLEOTIDE SEQUENCE [LARGE SCALE GENOMIC DNA]</scope>
    <source>
        <strain evidence="3 4">DSM 17498</strain>
    </source>
</reference>
<dbReference type="EMBL" id="JACHIJ010000004">
    <property type="protein sequence ID" value="MBB5053036.1"/>
    <property type="molecule type" value="Genomic_DNA"/>
</dbReference>
<dbReference type="Proteomes" id="UP000521227">
    <property type="component" value="Unassembled WGS sequence"/>
</dbReference>
<evidence type="ECO:0000313" key="3">
    <source>
        <dbReference type="EMBL" id="MBB5053036.1"/>
    </source>
</evidence>
<dbReference type="RefSeq" id="WP_246395391.1">
    <property type="nucleotide sequence ID" value="NZ_JACHIJ010000004.1"/>
</dbReference>
<dbReference type="Pfam" id="PF09865">
    <property type="entry name" value="DUF2092"/>
    <property type="match status" value="1"/>
</dbReference>
<evidence type="ECO:0000256" key="1">
    <source>
        <dbReference type="ARBA" id="ARBA00022729"/>
    </source>
</evidence>
<proteinExistence type="predicted"/>
<comment type="caution">
    <text evidence="3">The sequence shown here is derived from an EMBL/GenBank/DDBJ whole genome shotgun (WGS) entry which is preliminary data.</text>
</comment>
<sequence length="272" mass="29722">MKRMKEVARRAASYALRRPGIVAGALMVMSLSSISSASAQGNDADKLLKAMSDYVASQKAISVTFDSDVEVITSNLQKIQFTSSGQVQLSRPDKLRATRTGGYRDIEIVFDGKTFSINNKDNKEYTQVDAPGTADQLIDVLRERHGVTAPGADLLLSNVFDVMMADVIDGAVIGKGVIDGVECDHLAFRNVDTDWQIWIESGARPIPRKYVITSKAVAEAPQYTLRIKDWKNDVPADAFVFKPDQSAKKIAINELSDIDEVPQGITQAGARK</sequence>
<accession>A0A840N8K6</accession>
<evidence type="ECO:0000256" key="2">
    <source>
        <dbReference type="SAM" id="SignalP"/>
    </source>
</evidence>
<gene>
    <name evidence="3" type="ORF">HNQ36_003027</name>
</gene>
<dbReference type="Gene3D" id="2.50.20.10">
    <property type="entry name" value="Lipoprotein localisation LolA/LolB/LppX"/>
    <property type="match status" value="1"/>
</dbReference>
<feature type="chain" id="PRO_5032783128" description="DUF2092 domain-containing protein" evidence="2">
    <location>
        <begin position="40"/>
        <end position="272"/>
    </location>
</feature>
<protein>
    <recommendedName>
        <fullName evidence="5">DUF2092 domain-containing protein</fullName>
    </recommendedName>
</protein>
<dbReference type="AlphaFoldDB" id="A0A840N8K6"/>
<dbReference type="InterPro" id="IPR019207">
    <property type="entry name" value="DUF2092"/>
</dbReference>
<dbReference type="PIRSF" id="PIRSF012443">
    <property type="entry name" value="UCP012443"/>
    <property type="match status" value="1"/>
</dbReference>
<organism evidence="3 4">
    <name type="scientific">Afipia massiliensis</name>
    <dbReference type="NCBI Taxonomy" id="211460"/>
    <lineage>
        <taxon>Bacteria</taxon>
        <taxon>Pseudomonadati</taxon>
        <taxon>Pseudomonadota</taxon>
        <taxon>Alphaproteobacteria</taxon>
        <taxon>Hyphomicrobiales</taxon>
        <taxon>Nitrobacteraceae</taxon>
        <taxon>Afipia</taxon>
    </lineage>
</organism>
<evidence type="ECO:0008006" key="5">
    <source>
        <dbReference type="Google" id="ProtNLM"/>
    </source>
</evidence>
<dbReference type="InterPro" id="IPR029046">
    <property type="entry name" value="LolA/LolB/LppX"/>
</dbReference>